<accession>A0AAD9DGS6</accession>
<gene>
    <name evidence="3" type="ORF">QTG54_002550</name>
</gene>
<feature type="compositionally biased region" description="Low complexity" evidence="1">
    <location>
        <begin position="106"/>
        <end position="122"/>
    </location>
</feature>
<dbReference type="Pfam" id="PF00050">
    <property type="entry name" value="Kazal_1"/>
    <property type="match status" value="1"/>
</dbReference>
<dbReference type="CDD" id="cd00104">
    <property type="entry name" value="KAZAL_FS"/>
    <property type="match status" value="1"/>
</dbReference>
<protein>
    <recommendedName>
        <fullName evidence="2">Kazal-like domain-containing protein</fullName>
    </recommendedName>
</protein>
<evidence type="ECO:0000313" key="4">
    <source>
        <dbReference type="Proteomes" id="UP001224775"/>
    </source>
</evidence>
<dbReference type="EMBL" id="JATAAI010000003">
    <property type="protein sequence ID" value="KAK1747206.1"/>
    <property type="molecule type" value="Genomic_DNA"/>
</dbReference>
<sequence>MSPKEYCPHLGSDFPPEPGCYPGGGANPSGYPKCCSKQQRGIGSCPNNKRPKCENTMVKAPSYCADLRPNFECYVDGWPQCCVTDGTMCPPDVPDCDIDIHSSNAPSQTPTLEPEPEPSLNPTPNSLAGSCILKPPYDAHRDSDPFCGSDSYCSIPKGVCKNNAVLVGKCEKMSQKHCSEEYKPICGCDGRTYGNLCHAEVAGVNIRKNGLCKN</sequence>
<dbReference type="AlphaFoldDB" id="A0AAD9DGS6"/>
<evidence type="ECO:0000313" key="3">
    <source>
        <dbReference type="EMBL" id="KAK1747206.1"/>
    </source>
</evidence>
<proteinExistence type="predicted"/>
<feature type="domain" description="Kazal-like" evidence="2">
    <location>
        <begin position="164"/>
        <end position="214"/>
    </location>
</feature>
<dbReference type="PROSITE" id="PS51465">
    <property type="entry name" value="KAZAL_2"/>
    <property type="match status" value="1"/>
</dbReference>
<reference evidence="3" key="1">
    <citation type="submission" date="2023-06" db="EMBL/GenBank/DDBJ databases">
        <title>Survivors Of The Sea: Transcriptome response of Skeletonema marinoi to long-term dormancy.</title>
        <authorList>
            <person name="Pinder M.I.M."/>
            <person name="Kourtchenko O."/>
            <person name="Robertson E.K."/>
            <person name="Larsson T."/>
            <person name="Maumus F."/>
            <person name="Osuna-Cruz C.M."/>
            <person name="Vancaester E."/>
            <person name="Stenow R."/>
            <person name="Vandepoele K."/>
            <person name="Ploug H."/>
            <person name="Bruchert V."/>
            <person name="Godhe A."/>
            <person name="Topel M."/>
        </authorList>
    </citation>
    <scope>NUCLEOTIDE SEQUENCE</scope>
    <source>
        <strain evidence="3">R05AC</strain>
    </source>
</reference>
<dbReference type="InterPro" id="IPR036058">
    <property type="entry name" value="Kazal_dom_sf"/>
</dbReference>
<dbReference type="Gene3D" id="3.30.60.30">
    <property type="match status" value="1"/>
</dbReference>
<evidence type="ECO:0000256" key="1">
    <source>
        <dbReference type="SAM" id="MobiDB-lite"/>
    </source>
</evidence>
<name>A0AAD9DGS6_9STRA</name>
<comment type="caution">
    <text evidence="3">The sequence shown here is derived from an EMBL/GenBank/DDBJ whole genome shotgun (WGS) entry which is preliminary data.</text>
</comment>
<keyword evidence="4" id="KW-1185">Reference proteome</keyword>
<dbReference type="SUPFAM" id="SSF100895">
    <property type="entry name" value="Kazal-type serine protease inhibitors"/>
    <property type="match status" value="1"/>
</dbReference>
<dbReference type="Proteomes" id="UP001224775">
    <property type="component" value="Unassembled WGS sequence"/>
</dbReference>
<evidence type="ECO:0000259" key="2">
    <source>
        <dbReference type="PROSITE" id="PS51465"/>
    </source>
</evidence>
<dbReference type="SMART" id="SM00280">
    <property type="entry name" value="KAZAL"/>
    <property type="match status" value="1"/>
</dbReference>
<organism evidence="3 4">
    <name type="scientific">Skeletonema marinoi</name>
    <dbReference type="NCBI Taxonomy" id="267567"/>
    <lineage>
        <taxon>Eukaryota</taxon>
        <taxon>Sar</taxon>
        <taxon>Stramenopiles</taxon>
        <taxon>Ochrophyta</taxon>
        <taxon>Bacillariophyta</taxon>
        <taxon>Coscinodiscophyceae</taxon>
        <taxon>Thalassiosirophycidae</taxon>
        <taxon>Thalassiosirales</taxon>
        <taxon>Skeletonemataceae</taxon>
        <taxon>Skeletonema</taxon>
        <taxon>Skeletonema marinoi-dohrnii complex</taxon>
    </lineage>
</organism>
<feature type="region of interest" description="Disordered" evidence="1">
    <location>
        <begin position="100"/>
        <end position="122"/>
    </location>
</feature>
<dbReference type="InterPro" id="IPR002350">
    <property type="entry name" value="Kazal_dom"/>
</dbReference>